<comment type="similarity">
    <text evidence="1 2">Belongs to the glutamine synthetase family.</text>
</comment>
<dbReference type="InterPro" id="IPR040577">
    <property type="entry name" value="Gln-synt_C"/>
</dbReference>
<dbReference type="PROSITE" id="PS51987">
    <property type="entry name" value="GS_CATALYTIC"/>
    <property type="match status" value="1"/>
</dbReference>
<reference evidence="7 8" key="1">
    <citation type="submission" date="2016-10" db="EMBL/GenBank/DDBJ databases">
        <authorList>
            <person name="Varghese N."/>
            <person name="Submissions S."/>
        </authorList>
    </citation>
    <scope>NUCLEOTIDE SEQUENCE [LARGE SCALE GENOMIC DNA]</scope>
    <source>
        <strain evidence="7">DSM 22619</strain>
        <strain evidence="8">DSM 22620</strain>
    </source>
</reference>
<feature type="domain" description="GS catalytic" evidence="4">
    <location>
        <begin position="165"/>
        <end position="588"/>
    </location>
</feature>
<dbReference type="InterPro" id="IPR052725">
    <property type="entry name" value="GS_Type-3"/>
</dbReference>
<dbReference type="EMBL" id="FMZL01000009">
    <property type="protein sequence ID" value="SDC32403.1"/>
    <property type="molecule type" value="Genomic_DNA"/>
</dbReference>
<feature type="domain" description="GS beta-grasp" evidence="3">
    <location>
        <begin position="64"/>
        <end position="153"/>
    </location>
</feature>
<dbReference type="Pfam" id="PF12437">
    <property type="entry name" value="GSIII_N"/>
    <property type="match status" value="1"/>
</dbReference>
<gene>
    <name evidence="5" type="ORF">SAMN04487824_10918</name>
    <name evidence="6" type="ORF">SAMN04489857_1121</name>
</gene>
<dbReference type="STRING" id="604330.SAMN04489857_1121"/>
<reference evidence="6" key="2">
    <citation type="submission" date="2016-10" db="EMBL/GenBank/DDBJ databases">
        <authorList>
            <person name="de Groot N.N."/>
        </authorList>
    </citation>
    <scope>NUCLEOTIDE SEQUENCE [LARGE SCALE GENOMIC DNA]</scope>
    <source>
        <strain evidence="5">DSM 22619</strain>
        <strain evidence="6">DSM 22620</strain>
    </source>
</reference>
<name>A0A1H1LT77_9ACTN</name>
<evidence type="ECO:0000259" key="4">
    <source>
        <dbReference type="PROSITE" id="PS51987"/>
    </source>
</evidence>
<dbReference type="PROSITE" id="PS00181">
    <property type="entry name" value="GLNA_ATP"/>
    <property type="match status" value="1"/>
</dbReference>
<dbReference type="AlphaFoldDB" id="A0A1H1LT77"/>
<dbReference type="Pfam" id="PF18318">
    <property type="entry name" value="Gln-synt_C-ter"/>
    <property type="match status" value="1"/>
</dbReference>
<evidence type="ECO:0000256" key="1">
    <source>
        <dbReference type="PROSITE-ProRule" id="PRU01330"/>
    </source>
</evidence>
<dbReference type="InterPro" id="IPR022147">
    <property type="entry name" value="GSIII_N"/>
</dbReference>
<dbReference type="InterPro" id="IPR014746">
    <property type="entry name" value="Gln_synth/guanido_kin_cat_dom"/>
</dbReference>
<proteinExistence type="inferred from homology"/>
<dbReference type="PROSITE" id="PS51986">
    <property type="entry name" value="GS_BETA_GRASP"/>
    <property type="match status" value="1"/>
</dbReference>
<protein>
    <submittedName>
        <fullName evidence="6">Glutamine synthetase</fullName>
    </submittedName>
</protein>
<dbReference type="SUPFAM" id="SSF55931">
    <property type="entry name" value="Glutamine synthetase/guanido kinase"/>
    <property type="match status" value="1"/>
</dbReference>
<evidence type="ECO:0000259" key="3">
    <source>
        <dbReference type="PROSITE" id="PS51986"/>
    </source>
</evidence>
<dbReference type="Gene3D" id="1.20.120.1560">
    <property type="match status" value="1"/>
</dbReference>
<dbReference type="GO" id="GO:0004356">
    <property type="term" value="F:glutamine synthetase activity"/>
    <property type="evidence" value="ECO:0007669"/>
    <property type="project" value="InterPro"/>
</dbReference>
<dbReference type="SMART" id="SM01230">
    <property type="entry name" value="Gln-synt_C"/>
    <property type="match status" value="1"/>
</dbReference>
<dbReference type="Gene3D" id="3.30.590.10">
    <property type="entry name" value="Glutamine synthetase/guanido kinase, catalytic domain"/>
    <property type="match status" value="1"/>
</dbReference>
<dbReference type="InterPro" id="IPR008147">
    <property type="entry name" value="Gln_synt_N"/>
</dbReference>
<dbReference type="GeneID" id="78500478"/>
<evidence type="ECO:0000256" key="2">
    <source>
        <dbReference type="RuleBase" id="RU000384"/>
    </source>
</evidence>
<dbReference type="Proteomes" id="UP000199480">
    <property type="component" value="Chromosome I"/>
</dbReference>
<evidence type="ECO:0000313" key="5">
    <source>
        <dbReference type="EMBL" id="SDC32403.1"/>
    </source>
</evidence>
<dbReference type="InterPro" id="IPR027303">
    <property type="entry name" value="Gln_synth_gly_rich_site"/>
</dbReference>
<dbReference type="Pfam" id="PF00120">
    <property type="entry name" value="Gln-synt_C"/>
    <property type="match status" value="1"/>
</dbReference>
<dbReference type="InterPro" id="IPR008146">
    <property type="entry name" value="Gln_synth_cat_dom"/>
</dbReference>
<evidence type="ECO:0000313" key="7">
    <source>
        <dbReference type="Proteomes" id="UP000198528"/>
    </source>
</evidence>
<dbReference type="EMBL" id="LT629759">
    <property type="protein sequence ID" value="SDR77627.1"/>
    <property type="molecule type" value="Genomic_DNA"/>
</dbReference>
<dbReference type="PANTHER" id="PTHR42974">
    <property type="entry name" value="GLUTAMINE SYNTHETASE"/>
    <property type="match status" value="1"/>
</dbReference>
<dbReference type="PANTHER" id="PTHR42974:SF1">
    <property type="entry name" value="TYPE-3 GLUTAMINE SYNTHETASE"/>
    <property type="match status" value="1"/>
</dbReference>
<accession>A0A1H1LT77</accession>
<organism evidence="6 8">
    <name type="scientific">Parafannyhessea umbonata</name>
    <dbReference type="NCBI Taxonomy" id="604330"/>
    <lineage>
        <taxon>Bacteria</taxon>
        <taxon>Bacillati</taxon>
        <taxon>Actinomycetota</taxon>
        <taxon>Coriobacteriia</taxon>
        <taxon>Coriobacteriales</taxon>
        <taxon>Atopobiaceae</taxon>
        <taxon>Parafannyhessea</taxon>
    </lineage>
</organism>
<dbReference type="OrthoDB" id="9807095at2"/>
<sequence length="696" mass="77373">MSKDKVTEEYGSLVFTDQDMQERLPKPTYKELRRVIDEGKELNLDIANEVAHAMKDWALEHGATHFTHWFQPLTGITSEKHDSFINPNGDGTVLMAFSGKELVQGEPDASSFPSGGLRATFEARGYTVWDPMSPAFIKDEVLCIPTAFISYTGEALDKKTPLLRSEVALEKQAKRVLGLFGKKPKRVYTTIGPEQEYFIITEDDYKARPDLVLTGRTLFGAEPAKGQELEEHYFGTIRPSVNAFMKEVDDELWKLAVPLKTKHNEVAPCQHEFAPIFEKGSLAIDDNLLTMEKLKLLATHHGFACLEHEKPFEYVNGSGKHNNWSVSADSENLLEPGDDPQDNLQFLVFLAFLVAAVDDHADLLRASVASAGNDHRLGANEAPPAIISVFLGDALTPIVDALIKKEQPEAHDRARMDLGVPALPNVLRDNTDRNRTSPFAFTGNKFEFRMCGSQQNLSDPNVVLNTAVAEQCERFVSYIGEHSDEDFTTAAMRFVRHTFRDHERILFDGNGYSEDWEKEAERRGLPNLKSTPDAIPSIVKPENIAFFEKYGVLSEAETRARYVAKAEQYAKLLNIEANTMVNMARTMYLPAISAYAGDLATSVATRAEIGVDAAADKATVKALSEGSAAILAATDELEAANAKARELDDVAAEDNAYRDEVLPLMDKLRAAVDAMETVTSKDYWPVPSYNDMLFYV</sequence>
<dbReference type="GO" id="GO:0006542">
    <property type="term" value="P:glutamine biosynthetic process"/>
    <property type="evidence" value="ECO:0007669"/>
    <property type="project" value="InterPro"/>
</dbReference>
<keyword evidence="7" id="KW-1185">Reference proteome</keyword>
<dbReference type="RefSeq" id="WP_090846274.1">
    <property type="nucleotide sequence ID" value="NZ_FMZL01000009.1"/>
</dbReference>
<evidence type="ECO:0000313" key="8">
    <source>
        <dbReference type="Proteomes" id="UP000199480"/>
    </source>
</evidence>
<evidence type="ECO:0000313" key="6">
    <source>
        <dbReference type="EMBL" id="SDR77627.1"/>
    </source>
</evidence>
<dbReference type="Proteomes" id="UP000198528">
    <property type="component" value="Unassembled WGS sequence"/>
</dbReference>